<dbReference type="InterPro" id="IPR006141">
    <property type="entry name" value="Intein_N"/>
</dbReference>
<feature type="region of interest" description="Disordered" evidence="2">
    <location>
        <begin position="53"/>
        <end position="84"/>
    </location>
</feature>
<sequence>MVGHGGTRLLAGPGRLIALAVAASLAVGVLSGAPASAKPLDDGGHALLPPVSPGRPVTGVKPLPTRFVPPPDDAKATHRPARTAWPSAASARLDLSASAVTGTRPAAKARAAGTPVWAQPLAVGGRYAGPRRLDVRVADRATAEAAGVDGVLLSVTPSPGAAAATVRVGVDYAGFAEAYGGNYGSRLRLVRLPACALTTPAAAGCRTASPLPSTNDSTARTVSAEVPLAGAAAADGATTVLAAVSTAGDEGGAGGTYAATDLSPSQSWSAGGSTGSFSYSYPVTVPPTRSKLVPKVALSYDSGAVDGQTSSTNAQASWAGDGWTTPRSYVEQTFVSCKDDPGGSPSPVETHDRCYTGPVLTIALNGSSSALVWDATKQVWKLQNDTGATVTRVTNSGNGSGTHDTDYWRVTERDGTVYEFGRNRLPGWSSGKPETKSADTVPVYSPHPGDPCHDPAGFSSSVCTMAYRWNLDHVTDVHGNAMAYYYDQATNRYGRNMGATDVSYVRDSHLARIDYGFRDGGAYGTAPNRVVFATGDRCLAGTCQPLNSANKANWPDVPFDLVCNAGTDCPAWSPSFFSTVRLTSIETQQYDTATSTYQKVDSYALAHTMPATGDGTSPTLWLSSITRTGHDTASGGSTAPVALPSVSFSGIKLANRVDVTGGLPSFYRQRISAITTETGSVVSPSYELPLPCTAPVTTGPASNTRSCYPIHWTPDGYTDQIRDWFHRYAVTRVTATDPTGGAPATSTGYEYVGGAAWHYDDNEVVKAKYRTYGQFRGYGKVRVRGGDGVNDRRTLSETTYHRGMSRNNNTTVVNLTDSAGGVHEDVDQLAGRELESTSHLGDGGPVDSSTVTSYWVSEATATRSRTGLSPLTATFAAPARVWRRQAVTTGGATTWRYSATDNSYDASTSSATFGLLKHAYDHTVPASAAYDRCTTTSYAAPNAGLNLVGLTSETETVAVACGGYAQGPSASSPGSVNTLTAPTTVSRPAQVVSHVRTYYDDPAFATTFPQAAAPTRGTVTMVRKASGWASGAYTYQTTDRAEFDAYGRATGTWDGNGHKSTVGYTDNAVGLTTGLTVTNAEGHATTSVVTPMRNLTTSSTDANNVVTRTQYDALGRRTSVWLASRATSSSAHLKHTYTVSKTGPSATTTQTLNNSGGYQKTTTIYDALHRVRQTQADTPQGGRMVTDTFYDSRGWVRATYNGWWDAASTPDTTPVYADNLLKKALNQTFNTYDGLGRVILAEAARDGVVRSATRTVHNGDRTTVVPPTGGTTTTVVTDPMGRTQQQLQYTSAPTLTSPADPFTGSYQLTGGTTVATGYGYDAGGNQSTLTDPAGNVWTRQHNLLGQVVSRDDPDAGTSTTRYDGVGNIVETTDSRGRTTSFTYDKIDRRTGSYAAALSAQAAGNRLAAWVYDNDNAAEPTMTNPVGKLTTKIAFRGGAEYRTQWTGFNAYGSSTGEKIVIPAVEGLLGNTYGYTHSYHSSTGRPLGDTYQARGGLPAETVVRGYSGVLDLPSTLGGLASYASSTEYDAWGRVTRGVQGPATSAASLVNTYDDHNGRLLQQKVTRTTTTTSDVGRQDYAYDLFGNIVRTVDTRHLPGAAAETECFRYDALRRLTKAWTATDDCAATPTTGNRATVGSGIGATSAYWTEWEIDPLGNRTKETRYSPTGGADTVTTYAYDGNGGGQPHTLTGTTTTGGLTGSTSYAYDSAGNMTTRQAGQGTQTLTWDDAGELASVTGGTDGDSSFLYDADGNLLIQRDPGSTTLYLAGEQITLNTDTQALSGIRYHALPSGAVAYRTGSGTAYGFVLPDHQGTPSLYLNNTAQVPTWRQYTPYGAPRGATVTAPDNRGFLNQPLNPNTGLTQVGARNYDPTTGRFVSLDPLQDPADPQQWNGYAYANNTPVTSSDPSGLIPDDCRYFDCYGYDPNKGCPHGCGSTDNVAWGEENDKGSSKPHKDNHPRDLGYGIQVPESVPFEDFMRRWREQRANWFATRGEGADRAGMRDDTAVLAMNICSEMGRPGGCKEWIEELWEIHYQWGAETLPMDEGGLPKPPAGTSVGKGKGGRGTGSRSAGCLSFSGDTRVLMADGSTRRLEDVRVGDEVIAADPETGEQGPRIVTNVWVHEDELVDLRIGDAFVTTTEDHPFWNHTDREWQRADEIDRGDWALGGDGIAPPIGGLDWSSATAASAYNLTVDGIHTYYVLAGDTPVLVHNDNGGIDLSKATPWQGGRFPVGGALDAGGPANGVLYRTQNGVVSNYAVYDADGVILRRVDLVGAAHGGVPTPHVQEFTRNVTPDGRVFPQQSKIATPAGPGDLPRVGC</sequence>
<gene>
    <name evidence="4" type="ORF">GA0070563_101333</name>
</gene>
<dbReference type="InterPro" id="IPR056823">
    <property type="entry name" value="TEN-like_YD-shell"/>
</dbReference>
<dbReference type="NCBIfam" id="TIGR01643">
    <property type="entry name" value="YD_repeat_2x"/>
    <property type="match status" value="3"/>
</dbReference>
<dbReference type="PANTHER" id="PTHR32305">
    <property type="match status" value="1"/>
</dbReference>
<dbReference type="InterPro" id="IPR006530">
    <property type="entry name" value="YD"/>
</dbReference>
<dbReference type="Pfam" id="PF25023">
    <property type="entry name" value="TEN_YD-shell"/>
    <property type="match status" value="1"/>
</dbReference>
<feature type="region of interest" description="Disordered" evidence="2">
    <location>
        <begin position="1941"/>
        <end position="1962"/>
    </location>
</feature>
<dbReference type="PROSITE" id="PS50817">
    <property type="entry name" value="INTEIN_N_TER"/>
    <property type="match status" value="1"/>
</dbReference>
<protein>
    <submittedName>
        <fullName evidence="4">Intein C-terminal splicing region/intein N-terminal splicing region/RHS repeat-associated core domain-containing protein</fullName>
    </submittedName>
</protein>
<keyword evidence="1" id="KW-0677">Repeat</keyword>
<evidence type="ECO:0000313" key="5">
    <source>
        <dbReference type="Proteomes" id="UP000183585"/>
    </source>
</evidence>
<dbReference type="PANTHER" id="PTHR32305:SF17">
    <property type="entry name" value="TRNA NUCLEASE WAPA"/>
    <property type="match status" value="1"/>
</dbReference>
<dbReference type="InterPro" id="IPR003587">
    <property type="entry name" value="Hint_dom_N"/>
</dbReference>
<evidence type="ECO:0000259" key="3">
    <source>
        <dbReference type="SMART" id="SM00306"/>
    </source>
</evidence>
<dbReference type="Pfam" id="PF07591">
    <property type="entry name" value="PT-HINT"/>
    <property type="match status" value="1"/>
</dbReference>
<proteinExistence type="predicted"/>
<dbReference type="SMART" id="SM00306">
    <property type="entry name" value="HintN"/>
    <property type="match status" value="1"/>
</dbReference>
<reference evidence="5" key="1">
    <citation type="submission" date="2016-06" db="EMBL/GenBank/DDBJ databases">
        <authorList>
            <person name="Varghese N."/>
            <person name="Submissions Spin"/>
        </authorList>
    </citation>
    <scope>NUCLEOTIDE SEQUENCE [LARGE SCALE GENOMIC DNA]</scope>
    <source>
        <strain evidence="5">DSM 43168</strain>
    </source>
</reference>
<dbReference type="CDD" id="cd00081">
    <property type="entry name" value="Hint"/>
    <property type="match status" value="1"/>
</dbReference>
<dbReference type="EMBL" id="FMCT01000001">
    <property type="protein sequence ID" value="SCE67955.1"/>
    <property type="molecule type" value="Genomic_DNA"/>
</dbReference>
<name>A0A1C4U8D1_9ACTN</name>
<dbReference type="InterPro" id="IPR031325">
    <property type="entry name" value="RHS_repeat"/>
</dbReference>
<feature type="domain" description="Hint" evidence="3">
    <location>
        <begin position="2069"/>
        <end position="2164"/>
    </location>
</feature>
<dbReference type="Gene3D" id="2.170.16.10">
    <property type="entry name" value="Hedgehog/Intein (Hint) domain"/>
    <property type="match status" value="1"/>
</dbReference>
<evidence type="ECO:0000256" key="1">
    <source>
        <dbReference type="ARBA" id="ARBA00022737"/>
    </source>
</evidence>
<dbReference type="InterPro" id="IPR050708">
    <property type="entry name" value="T6SS_VgrG/RHS"/>
</dbReference>
<feature type="region of interest" description="Disordered" evidence="2">
    <location>
        <begin position="2042"/>
        <end position="2067"/>
    </location>
</feature>
<evidence type="ECO:0000256" key="2">
    <source>
        <dbReference type="SAM" id="MobiDB-lite"/>
    </source>
</evidence>
<dbReference type="InterPro" id="IPR036844">
    <property type="entry name" value="Hint_dom_sf"/>
</dbReference>
<organism evidence="4 5">
    <name type="scientific">Micromonospora carbonacea</name>
    <dbReference type="NCBI Taxonomy" id="47853"/>
    <lineage>
        <taxon>Bacteria</taxon>
        <taxon>Bacillati</taxon>
        <taxon>Actinomycetota</taxon>
        <taxon>Actinomycetes</taxon>
        <taxon>Micromonosporales</taxon>
        <taxon>Micromonosporaceae</taxon>
        <taxon>Micromonospora</taxon>
    </lineage>
</organism>
<dbReference type="Pfam" id="PF15529">
    <property type="entry name" value="Ntox24"/>
    <property type="match status" value="1"/>
</dbReference>
<feature type="compositionally biased region" description="Gly residues" evidence="2">
    <location>
        <begin position="2053"/>
        <end position="2062"/>
    </location>
</feature>
<dbReference type="InterPro" id="IPR022385">
    <property type="entry name" value="Rhs_assc_core"/>
</dbReference>
<dbReference type="InterPro" id="IPR029114">
    <property type="entry name" value="Ntox24"/>
</dbReference>
<dbReference type="Pfam" id="PF05593">
    <property type="entry name" value="RHS_repeat"/>
    <property type="match status" value="1"/>
</dbReference>
<dbReference type="NCBIfam" id="TIGR03696">
    <property type="entry name" value="Rhs_assc_core"/>
    <property type="match status" value="1"/>
</dbReference>
<accession>A0A1C4U8D1</accession>
<dbReference type="Proteomes" id="UP000183585">
    <property type="component" value="Unassembled WGS sequence"/>
</dbReference>
<dbReference type="SUPFAM" id="SSF51294">
    <property type="entry name" value="Hedgehog/intein (Hint) domain"/>
    <property type="match status" value="1"/>
</dbReference>
<evidence type="ECO:0000313" key="4">
    <source>
        <dbReference type="EMBL" id="SCE67955.1"/>
    </source>
</evidence>
<dbReference type="Gene3D" id="2.180.10.10">
    <property type="entry name" value="RHS repeat-associated core"/>
    <property type="match status" value="2"/>
</dbReference>
<feature type="compositionally biased region" description="Basic and acidic residues" evidence="2">
    <location>
        <begin position="1941"/>
        <end position="1957"/>
    </location>
</feature>
<keyword evidence="5" id="KW-1185">Reference proteome</keyword>
<dbReference type="GO" id="GO:0016539">
    <property type="term" value="P:intein-mediated protein splicing"/>
    <property type="evidence" value="ECO:0007669"/>
    <property type="project" value="InterPro"/>
</dbReference>